<accession>A0A1X7G9J4</accession>
<evidence type="ECO:0000313" key="2">
    <source>
        <dbReference type="EMBL" id="SMF66356.1"/>
    </source>
</evidence>
<keyword evidence="3" id="KW-1185">Reference proteome</keyword>
<dbReference type="OrthoDB" id="8797260at2"/>
<dbReference type="AlphaFoldDB" id="A0A1X7G9J4"/>
<dbReference type="InterPro" id="IPR022053">
    <property type="entry name" value="DUF3613"/>
</dbReference>
<reference evidence="3" key="1">
    <citation type="submission" date="2017-04" db="EMBL/GenBank/DDBJ databases">
        <authorList>
            <person name="Varghese N."/>
            <person name="Submissions S."/>
        </authorList>
    </citation>
    <scope>NUCLEOTIDE SEQUENCE [LARGE SCALE GENOMIC DNA]</scope>
    <source>
        <strain evidence="3">Ballard 720</strain>
    </source>
</reference>
<feature type="signal peptide" evidence="1">
    <location>
        <begin position="1"/>
        <end position="28"/>
    </location>
</feature>
<evidence type="ECO:0008006" key="4">
    <source>
        <dbReference type="Google" id="ProtNLM"/>
    </source>
</evidence>
<dbReference type="EMBL" id="FXAH01000014">
    <property type="protein sequence ID" value="SMF66356.1"/>
    <property type="molecule type" value="Genomic_DNA"/>
</dbReference>
<sequence>MTIFNPTGTNMRTTIVAVSKLTVLTACAALLACGTAAARAQAPESGGRHAGQIGAATRAWLELQRGGRAAATPEPMLGEEAGLAYERYMKSFRTKIPSRFGSTLDGGNALRVDYPNVGGGPSAADGQ</sequence>
<dbReference type="Proteomes" id="UP000192911">
    <property type="component" value="Unassembled WGS sequence"/>
</dbReference>
<feature type="chain" id="PRO_5013390176" description="DUF3613 domain-containing protein" evidence="1">
    <location>
        <begin position="29"/>
        <end position="127"/>
    </location>
</feature>
<dbReference type="GeneID" id="95551787"/>
<organism evidence="2 3">
    <name type="scientific">Trinickia caryophylli</name>
    <name type="common">Paraburkholderia caryophylli</name>
    <dbReference type="NCBI Taxonomy" id="28094"/>
    <lineage>
        <taxon>Bacteria</taxon>
        <taxon>Pseudomonadati</taxon>
        <taxon>Pseudomonadota</taxon>
        <taxon>Betaproteobacteria</taxon>
        <taxon>Burkholderiales</taxon>
        <taxon>Burkholderiaceae</taxon>
        <taxon>Trinickia</taxon>
    </lineage>
</organism>
<gene>
    <name evidence="2" type="ORF">SAMN06295900_114109</name>
</gene>
<dbReference type="RefSeq" id="WP_085229542.1">
    <property type="nucleotide sequence ID" value="NZ_BSQD01000013.1"/>
</dbReference>
<keyword evidence="1" id="KW-0732">Signal</keyword>
<protein>
    <recommendedName>
        <fullName evidence="4">DUF3613 domain-containing protein</fullName>
    </recommendedName>
</protein>
<evidence type="ECO:0000313" key="3">
    <source>
        <dbReference type="Proteomes" id="UP000192911"/>
    </source>
</evidence>
<evidence type="ECO:0000256" key="1">
    <source>
        <dbReference type="SAM" id="SignalP"/>
    </source>
</evidence>
<proteinExistence type="predicted"/>
<dbReference type="Pfam" id="PF12266">
    <property type="entry name" value="DUF3613"/>
    <property type="match status" value="1"/>
</dbReference>
<dbReference type="STRING" id="28094.SAMN06295900_114109"/>
<name>A0A1X7G9J4_TRICW</name>